<organism evidence="1 2">
    <name type="scientific">Mycena metata</name>
    <dbReference type="NCBI Taxonomy" id="1033252"/>
    <lineage>
        <taxon>Eukaryota</taxon>
        <taxon>Fungi</taxon>
        <taxon>Dikarya</taxon>
        <taxon>Basidiomycota</taxon>
        <taxon>Agaricomycotina</taxon>
        <taxon>Agaricomycetes</taxon>
        <taxon>Agaricomycetidae</taxon>
        <taxon>Agaricales</taxon>
        <taxon>Marasmiineae</taxon>
        <taxon>Mycenaceae</taxon>
        <taxon>Mycena</taxon>
    </lineage>
</organism>
<feature type="non-terminal residue" evidence="1">
    <location>
        <position position="1"/>
    </location>
</feature>
<protein>
    <submittedName>
        <fullName evidence="1">Uncharacterized protein</fullName>
    </submittedName>
</protein>
<comment type="caution">
    <text evidence="1">The sequence shown here is derived from an EMBL/GenBank/DDBJ whole genome shotgun (WGS) entry which is preliminary data.</text>
</comment>
<evidence type="ECO:0000313" key="2">
    <source>
        <dbReference type="Proteomes" id="UP001215598"/>
    </source>
</evidence>
<keyword evidence="2" id="KW-1185">Reference proteome</keyword>
<proteinExistence type="predicted"/>
<reference evidence="1" key="1">
    <citation type="submission" date="2023-03" db="EMBL/GenBank/DDBJ databases">
        <title>Massive genome expansion in bonnet fungi (Mycena s.s.) driven by repeated elements and novel gene families across ecological guilds.</title>
        <authorList>
            <consortium name="Lawrence Berkeley National Laboratory"/>
            <person name="Harder C.B."/>
            <person name="Miyauchi S."/>
            <person name="Viragh M."/>
            <person name="Kuo A."/>
            <person name="Thoen E."/>
            <person name="Andreopoulos B."/>
            <person name="Lu D."/>
            <person name="Skrede I."/>
            <person name="Drula E."/>
            <person name="Henrissat B."/>
            <person name="Morin E."/>
            <person name="Kohler A."/>
            <person name="Barry K."/>
            <person name="LaButti K."/>
            <person name="Morin E."/>
            <person name="Salamov A."/>
            <person name="Lipzen A."/>
            <person name="Mereny Z."/>
            <person name="Hegedus B."/>
            <person name="Baldrian P."/>
            <person name="Stursova M."/>
            <person name="Weitz H."/>
            <person name="Taylor A."/>
            <person name="Grigoriev I.V."/>
            <person name="Nagy L.G."/>
            <person name="Martin F."/>
            <person name="Kauserud H."/>
        </authorList>
    </citation>
    <scope>NUCLEOTIDE SEQUENCE</scope>
    <source>
        <strain evidence="1">CBHHK182m</strain>
    </source>
</reference>
<sequence length="66" mass="7169">IFLMDAAPNRVSVGRVNGLGQMVGTIQHSITPSMATSLFTLTVKHNLARGYLVYIVLTRLALITLL</sequence>
<accession>A0AAD7MUF2</accession>
<dbReference type="EMBL" id="JARKIB010000145">
    <property type="protein sequence ID" value="KAJ7732440.1"/>
    <property type="molecule type" value="Genomic_DNA"/>
</dbReference>
<gene>
    <name evidence="1" type="ORF">B0H16DRAFT_1278247</name>
</gene>
<dbReference type="Proteomes" id="UP001215598">
    <property type="component" value="Unassembled WGS sequence"/>
</dbReference>
<dbReference type="AlphaFoldDB" id="A0AAD7MUF2"/>
<name>A0AAD7MUF2_9AGAR</name>
<feature type="non-terminal residue" evidence="1">
    <location>
        <position position="66"/>
    </location>
</feature>
<evidence type="ECO:0000313" key="1">
    <source>
        <dbReference type="EMBL" id="KAJ7732440.1"/>
    </source>
</evidence>